<evidence type="ECO:0000256" key="1">
    <source>
        <dbReference type="SAM" id="MobiDB-lite"/>
    </source>
</evidence>
<keyword evidence="3" id="KW-1185">Reference proteome</keyword>
<sequence>MRHVSEETAGPSAAREAGSEEAKEESAKRREELVERVREANRLSVNRPR</sequence>
<name>A0A0P4R3I1_9ACTN</name>
<dbReference type="EMBL" id="BBNO01000002">
    <property type="protein sequence ID" value="GAO07360.1"/>
    <property type="molecule type" value="Genomic_DNA"/>
</dbReference>
<evidence type="ECO:0000313" key="3">
    <source>
        <dbReference type="Proteomes" id="UP000048965"/>
    </source>
</evidence>
<evidence type="ECO:0000313" key="2">
    <source>
        <dbReference type="EMBL" id="GAO07360.1"/>
    </source>
</evidence>
<protein>
    <submittedName>
        <fullName evidence="2">Na(+)/H(+) antiporter</fullName>
    </submittedName>
</protein>
<feature type="compositionally biased region" description="Basic and acidic residues" evidence="1">
    <location>
        <begin position="17"/>
        <end position="32"/>
    </location>
</feature>
<accession>A0A0P4R3I1</accession>
<gene>
    <name evidence="2" type="ORF">TPA0598_02_05990</name>
</gene>
<reference evidence="2 3" key="2">
    <citation type="journal article" date="2015" name="Stand. Genomic Sci.">
        <title>Draft genome sequence of marine-derived Streptomyces sp. TP-A0598, a producer of anti-MRSA antibiotic lydicamycins.</title>
        <authorList>
            <person name="Komaki H."/>
            <person name="Ichikawa N."/>
            <person name="Hosoyama A."/>
            <person name="Fujita N."/>
            <person name="Igarashi Y."/>
        </authorList>
    </citation>
    <scope>NUCLEOTIDE SEQUENCE [LARGE SCALE GENOMIC DNA]</scope>
    <source>
        <strain evidence="2 3">NBRC 110027</strain>
    </source>
</reference>
<dbReference type="Proteomes" id="UP000048965">
    <property type="component" value="Unassembled WGS sequence"/>
</dbReference>
<reference evidence="3" key="1">
    <citation type="submission" date="2014-09" db="EMBL/GenBank/DDBJ databases">
        <title>Whole genome shotgun sequence of Streptomyces sp. NBRC 110027.</title>
        <authorList>
            <person name="Komaki H."/>
            <person name="Ichikawa N."/>
            <person name="Katano-Makiyama Y."/>
            <person name="Hosoyama A."/>
            <person name="Hashimoto M."/>
            <person name="Uohara A."/>
            <person name="Kitahashi Y."/>
            <person name="Ohji S."/>
            <person name="Kimura A."/>
            <person name="Yamazoe A."/>
            <person name="Igarashi Y."/>
            <person name="Fujita N."/>
        </authorList>
    </citation>
    <scope>NUCLEOTIDE SEQUENCE [LARGE SCALE GENOMIC DNA]</scope>
    <source>
        <strain evidence="3">NBRC 110027</strain>
    </source>
</reference>
<organism evidence="2 3">
    <name type="scientific">Streptomyces lydicamycinicus</name>
    <dbReference type="NCBI Taxonomy" id="1546107"/>
    <lineage>
        <taxon>Bacteria</taxon>
        <taxon>Bacillati</taxon>
        <taxon>Actinomycetota</taxon>
        <taxon>Actinomycetes</taxon>
        <taxon>Kitasatosporales</taxon>
        <taxon>Streptomycetaceae</taxon>
        <taxon>Streptomyces</taxon>
    </lineage>
</organism>
<dbReference type="AlphaFoldDB" id="A0A0P4R3I1"/>
<feature type="region of interest" description="Disordered" evidence="1">
    <location>
        <begin position="1"/>
        <end position="32"/>
    </location>
</feature>
<proteinExistence type="predicted"/>
<comment type="caution">
    <text evidence="2">The sequence shown here is derived from an EMBL/GenBank/DDBJ whole genome shotgun (WGS) entry which is preliminary data.</text>
</comment>